<dbReference type="InterPro" id="IPR006708">
    <property type="entry name" value="Pex19"/>
</dbReference>
<dbReference type="EMBL" id="KQ434856">
    <property type="protein sequence ID" value="KZC08672.1"/>
    <property type="molecule type" value="Genomic_DNA"/>
</dbReference>
<organism evidence="4 5">
    <name type="scientific">Dufourea novaeangliae</name>
    <name type="common">Sweat bee</name>
    <dbReference type="NCBI Taxonomy" id="178035"/>
    <lineage>
        <taxon>Eukaryota</taxon>
        <taxon>Metazoa</taxon>
        <taxon>Ecdysozoa</taxon>
        <taxon>Arthropoda</taxon>
        <taxon>Hexapoda</taxon>
        <taxon>Insecta</taxon>
        <taxon>Pterygota</taxon>
        <taxon>Neoptera</taxon>
        <taxon>Endopterygota</taxon>
        <taxon>Hymenoptera</taxon>
        <taxon>Apocrita</taxon>
        <taxon>Aculeata</taxon>
        <taxon>Apoidea</taxon>
        <taxon>Anthophila</taxon>
        <taxon>Halictidae</taxon>
        <taxon>Rophitinae</taxon>
        <taxon>Dufourea</taxon>
    </lineage>
</organism>
<dbReference type="PANTHER" id="PTHR12774:SF2">
    <property type="entry name" value="PEROXISOMAL BIOGENESIS FACTOR 19"/>
    <property type="match status" value="1"/>
</dbReference>
<dbReference type="STRING" id="178035.A0A154P9Z4"/>
<dbReference type="GO" id="GO:0033328">
    <property type="term" value="F:peroxisome membrane targeting sequence binding"/>
    <property type="evidence" value="ECO:0007669"/>
    <property type="project" value="TreeGrafter"/>
</dbReference>
<evidence type="ECO:0000313" key="5">
    <source>
        <dbReference type="Proteomes" id="UP000076502"/>
    </source>
</evidence>
<dbReference type="Gene3D" id="1.20.120.900">
    <property type="entry name" value="Pex19, mPTS binding domain"/>
    <property type="match status" value="1"/>
</dbReference>
<evidence type="ECO:0000313" key="4">
    <source>
        <dbReference type="EMBL" id="KZC08672.1"/>
    </source>
</evidence>
<dbReference type="GO" id="GO:0045046">
    <property type="term" value="P:protein import into peroxisome membrane"/>
    <property type="evidence" value="ECO:0007669"/>
    <property type="project" value="TreeGrafter"/>
</dbReference>
<gene>
    <name evidence="4" type="ORF">WN55_10694</name>
</gene>
<evidence type="ECO:0000256" key="3">
    <source>
        <dbReference type="SAM" id="Coils"/>
    </source>
</evidence>
<dbReference type="Pfam" id="PF04614">
    <property type="entry name" value="Pex19"/>
    <property type="match status" value="1"/>
</dbReference>
<dbReference type="InterPro" id="IPR038322">
    <property type="entry name" value="Pex19_C_sf"/>
</dbReference>
<name>A0A154P9Z4_DUFNO</name>
<dbReference type="OMA" id="YEPMKEM"/>
<accession>A0A154P9Z4</accession>
<keyword evidence="5" id="KW-1185">Reference proteome</keyword>
<evidence type="ECO:0000256" key="1">
    <source>
        <dbReference type="ARBA" id="ARBA00006326"/>
    </source>
</evidence>
<sequence length="280" mass="31683">MADGKKVVNQVEDQELSDLLDSALKDFNKEQKLDKVENEKIESVESTKDKDTIEALDGGWTTDFIEEAADHFEENLQNLIKNERDCELGPDFKKLVAQTFASVLSDEDNTDKDSASTDFETAIARALNDLSATSENLQNEPDLSEMLGQASLDDELGAILPLMQGMLDHLLSKGMLYASLKELVDKYMEWLEEKNATIPANDLHRYTKQLELMRKVCVELEKEKAEDNDEIKRKRCDTIISLLQEVQGCGQLPEELIDGEGDHVPKLLRGLELQQNCRFM</sequence>
<dbReference type="Proteomes" id="UP000076502">
    <property type="component" value="Unassembled WGS sequence"/>
</dbReference>
<protein>
    <recommendedName>
        <fullName evidence="2">Peroxin-19</fullName>
    </recommendedName>
</protein>
<proteinExistence type="inferred from homology"/>
<dbReference type="GO" id="GO:0005778">
    <property type="term" value="C:peroxisomal membrane"/>
    <property type="evidence" value="ECO:0007669"/>
    <property type="project" value="TreeGrafter"/>
</dbReference>
<dbReference type="OrthoDB" id="21292at2759"/>
<dbReference type="AlphaFoldDB" id="A0A154P9Z4"/>
<evidence type="ECO:0000256" key="2">
    <source>
        <dbReference type="ARBA" id="ARBA00029688"/>
    </source>
</evidence>
<dbReference type="PANTHER" id="PTHR12774">
    <property type="entry name" value="PEROXISOMAL BIOGENESIS FACTOR 19"/>
    <property type="match status" value="1"/>
</dbReference>
<keyword evidence="3" id="KW-0175">Coiled coil</keyword>
<comment type="similarity">
    <text evidence="1">Belongs to the peroxin-19 family.</text>
</comment>
<feature type="coiled-coil region" evidence="3">
    <location>
        <begin position="203"/>
        <end position="237"/>
    </location>
</feature>
<reference evidence="4 5" key="1">
    <citation type="submission" date="2015-07" db="EMBL/GenBank/DDBJ databases">
        <title>The genome of Dufourea novaeangliae.</title>
        <authorList>
            <person name="Pan H."/>
            <person name="Kapheim K."/>
        </authorList>
    </citation>
    <scope>NUCLEOTIDE SEQUENCE [LARGE SCALE GENOMIC DNA]</scope>
    <source>
        <strain evidence="4">0120121106</strain>
        <tissue evidence="4">Whole body</tissue>
    </source>
</reference>